<sequence>MSIDEIRERTSAGTKVSVAIGGWGDSKGFETAAKDEVSRRKWARKVKEMVEFTGIDGVDIDWEYPGGNRDDYKLIPNTEREWEIEAFMLLMEELRATLGPDKLLTVAVPGAEVDLIAFTPATMPRVAQAVDFINVMTYEMMNRRATEIMHATGVNASMAAVQRYINRGAPPEKCNLGLAFYLKWYKTTANCDLEHPLGCPTVLMEDPDTGADLGGTGGFSWHDETPEELVESFERAKEHGRYDDDGSYGYWDMKKRLWWSFDTARVIRHSKIPKLVDGMGLGGVFAWGVGEDATQFTHLKAAVDGLNDLKALRNKDEL</sequence>
<evidence type="ECO:0000313" key="2">
    <source>
        <dbReference type="Proteomes" id="UP001163324"/>
    </source>
</evidence>
<evidence type="ECO:0000313" key="1">
    <source>
        <dbReference type="EMBL" id="KAI9896367.1"/>
    </source>
</evidence>
<dbReference type="Proteomes" id="UP001163324">
    <property type="component" value="Chromosome 9"/>
</dbReference>
<organism evidence="1 2">
    <name type="scientific">Trichothecium roseum</name>
    <dbReference type="NCBI Taxonomy" id="47278"/>
    <lineage>
        <taxon>Eukaryota</taxon>
        <taxon>Fungi</taxon>
        <taxon>Dikarya</taxon>
        <taxon>Ascomycota</taxon>
        <taxon>Pezizomycotina</taxon>
        <taxon>Sordariomycetes</taxon>
        <taxon>Hypocreomycetidae</taxon>
        <taxon>Hypocreales</taxon>
        <taxon>Hypocreales incertae sedis</taxon>
        <taxon>Trichothecium</taxon>
    </lineage>
</organism>
<dbReference type="EMBL" id="CM047948">
    <property type="protein sequence ID" value="KAI9896367.1"/>
    <property type="molecule type" value="Genomic_DNA"/>
</dbReference>
<accession>A0ACC0US69</accession>
<reference evidence="1" key="1">
    <citation type="submission" date="2022-10" db="EMBL/GenBank/DDBJ databases">
        <title>Complete Genome of Trichothecium roseum strain YXFP-22015, a Plant Pathogen Isolated from Citrus.</title>
        <authorList>
            <person name="Wang Y."/>
            <person name="Zhu L."/>
        </authorList>
    </citation>
    <scope>NUCLEOTIDE SEQUENCE</scope>
    <source>
        <strain evidence="1">YXFP-22015</strain>
    </source>
</reference>
<comment type="caution">
    <text evidence="1">The sequence shown here is derived from an EMBL/GenBank/DDBJ whole genome shotgun (WGS) entry which is preliminary data.</text>
</comment>
<proteinExistence type="predicted"/>
<keyword evidence="2" id="KW-1185">Reference proteome</keyword>
<gene>
    <name evidence="1" type="ORF">N3K66_008539</name>
</gene>
<name>A0ACC0US69_9HYPO</name>
<protein>
    <submittedName>
        <fullName evidence="1">Uncharacterized protein</fullName>
    </submittedName>
</protein>